<proteinExistence type="inferred from homology"/>
<dbReference type="PROSITE" id="PS00181">
    <property type="entry name" value="GLNA_ATP"/>
    <property type="match status" value="1"/>
</dbReference>
<comment type="similarity">
    <text evidence="2 7 8">Belongs to the glutamine synthetase family.</text>
</comment>
<dbReference type="AlphaFoldDB" id="A0A5R9IHW4"/>
<protein>
    <submittedName>
        <fullName evidence="10">Glutamine synthetase</fullName>
    </submittedName>
</protein>
<dbReference type="SUPFAM" id="SSF55931">
    <property type="entry name" value="Glutamine synthetase/guanido kinase"/>
    <property type="match status" value="1"/>
</dbReference>
<dbReference type="GO" id="GO:0005524">
    <property type="term" value="F:ATP binding"/>
    <property type="evidence" value="ECO:0007669"/>
    <property type="project" value="UniProtKB-KW"/>
</dbReference>
<dbReference type="SMART" id="SM01230">
    <property type="entry name" value="Gln-synt_C"/>
    <property type="match status" value="1"/>
</dbReference>
<keyword evidence="6" id="KW-0460">Magnesium</keyword>
<dbReference type="Gene3D" id="3.30.590.10">
    <property type="entry name" value="Glutamine synthetase/guanido kinase, catalytic domain"/>
    <property type="match status" value="1"/>
</dbReference>
<evidence type="ECO:0000256" key="6">
    <source>
        <dbReference type="ARBA" id="ARBA00022842"/>
    </source>
</evidence>
<evidence type="ECO:0000256" key="4">
    <source>
        <dbReference type="ARBA" id="ARBA00022741"/>
    </source>
</evidence>
<reference evidence="10 11" key="1">
    <citation type="submission" date="2019-05" db="EMBL/GenBank/DDBJ databases">
        <title>Genome sequences of Thalassotalea litorea 1K03283.</title>
        <authorList>
            <person name="Zhang D."/>
        </authorList>
    </citation>
    <scope>NUCLEOTIDE SEQUENCE [LARGE SCALE GENOMIC DNA]</scope>
    <source>
        <strain evidence="10 11">MCCC 1K03283</strain>
    </source>
</reference>
<evidence type="ECO:0000313" key="11">
    <source>
        <dbReference type="Proteomes" id="UP000307790"/>
    </source>
</evidence>
<keyword evidence="5" id="KW-0067">ATP-binding</keyword>
<dbReference type="Pfam" id="PF00120">
    <property type="entry name" value="Gln-synt_C"/>
    <property type="match status" value="1"/>
</dbReference>
<dbReference type="InterPro" id="IPR014746">
    <property type="entry name" value="Gln_synth/guanido_kin_cat_dom"/>
</dbReference>
<feature type="domain" description="GS catalytic" evidence="9">
    <location>
        <begin position="113"/>
        <end position="447"/>
    </location>
</feature>
<dbReference type="FunFam" id="3.30.590.10:FF:000005">
    <property type="entry name" value="Probable glutamine synthetase"/>
    <property type="match status" value="1"/>
</dbReference>
<dbReference type="GO" id="GO:0006598">
    <property type="term" value="P:polyamine catabolic process"/>
    <property type="evidence" value="ECO:0007669"/>
    <property type="project" value="TreeGrafter"/>
</dbReference>
<dbReference type="GO" id="GO:0006542">
    <property type="term" value="P:glutamine biosynthetic process"/>
    <property type="evidence" value="ECO:0007669"/>
    <property type="project" value="InterPro"/>
</dbReference>
<dbReference type="EMBL" id="VCBC01000023">
    <property type="protein sequence ID" value="TLU59927.1"/>
    <property type="molecule type" value="Genomic_DNA"/>
</dbReference>
<dbReference type="PANTHER" id="PTHR43785">
    <property type="entry name" value="GAMMA-GLUTAMYLPUTRESCINE SYNTHETASE"/>
    <property type="match status" value="1"/>
</dbReference>
<evidence type="ECO:0000259" key="9">
    <source>
        <dbReference type="PROSITE" id="PS51987"/>
    </source>
</evidence>
<dbReference type="InterPro" id="IPR008146">
    <property type="entry name" value="Gln_synth_cat_dom"/>
</dbReference>
<evidence type="ECO:0000256" key="5">
    <source>
        <dbReference type="ARBA" id="ARBA00022840"/>
    </source>
</evidence>
<dbReference type="InterPro" id="IPR027303">
    <property type="entry name" value="Gln_synth_gly_rich_site"/>
</dbReference>
<dbReference type="Gene3D" id="3.10.20.70">
    <property type="entry name" value="Glutamine synthetase, N-terminal domain"/>
    <property type="match status" value="1"/>
</dbReference>
<evidence type="ECO:0000256" key="8">
    <source>
        <dbReference type="RuleBase" id="RU000384"/>
    </source>
</evidence>
<evidence type="ECO:0000313" key="10">
    <source>
        <dbReference type="EMBL" id="TLU59927.1"/>
    </source>
</evidence>
<evidence type="ECO:0000256" key="1">
    <source>
        <dbReference type="ARBA" id="ARBA00001946"/>
    </source>
</evidence>
<dbReference type="Proteomes" id="UP000307790">
    <property type="component" value="Unassembled WGS sequence"/>
</dbReference>
<dbReference type="RefSeq" id="WP_138321667.1">
    <property type="nucleotide sequence ID" value="NZ_VCBC01000023.1"/>
</dbReference>
<sequence length="447" mass="50119">MDNIKQWLIDHKIEEVQCVTSDQTGVARGKTLPVSSFIDGAKVKLAEGAMLMAGSGDLIEDNILFSLIDERDMDMILKPVENGCYVLPWAKKPTAMIIHDGYSHLGHEFDLVPRNVLKNVLKLYQQQNWQPIIAPEMELYLTAKCADPNQPLQPPQGRSGYQEIGRQSFGIEATDEFAPFIDDVYQWAEQMQLRLDAVVHEEGRAQFEFNLVHGDPLMMADQVFVFKRMVKEAAKKHGFTATFMAKPISGQPGSAMHIHQSVVDATTGQNIFATEEGDTELFHHYIGGLQTYTPDVMAIYAPNVNSYKRFVAGIAAPVNLQWGLENRTVGLRVPESPVQARRIENRLPGADSNPYLAIAASLLCGYLGMIEKIEPSEQTLTKCNKTRSTALPLNIDSALSRMINSAKVNEYLGERFVQGFTETIKTDYENYKNVISSWERQFLLNTV</sequence>
<comment type="cofactor">
    <cofactor evidence="1">
        <name>Mg(2+)</name>
        <dbReference type="ChEBI" id="CHEBI:18420"/>
    </cofactor>
</comment>
<name>A0A5R9IHW4_9GAMM</name>
<dbReference type="PANTHER" id="PTHR43785:SF3">
    <property type="entry name" value="GS CATALYTIC DOMAIN-CONTAINING PROTEIN"/>
    <property type="match status" value="1"/>
</dbReference>
<keyword evidence="3" id="KW-0436">Ligase</keyword>
<evidence type="ECO:0000256" key="3">
    <source>
        <dbReference type="ARBA" id="ARBA00022598"/>
    </source>
</evidence>
<keyword evidence="11" id="KW-1185">Reference proteome</keyword>
<evidence type="ECO:0000256" key="7">
    <source>
        <dbReference type="PROSITE-ProRule" id="PRU01331"/>
    </source>
</evidence>
<organism evidence="10 11">
    <name type="scientific">Thalassotalea litorea</name>
    <dbReference type="NCBI Taxonomy" id="2020715"/>
    <lineage>
        <taxon>Bacteria</taxon>
        <taxon>Pseudomonadati</taxon>
        <taxon>Pseudomonadota</taxon>
        <taxon>Gammaproteobacteria</taxon>
        <taxon>Alteromonadales</taxon>
        <taxon>Colwelliaceae</taxon>
        <taxon>Thalassotalea</taxon>
    </lineage>
</organism>
<accession>A0A5R9IHW4</accession>
<comment type="caution">
    <text evidence="10">The sequence shown here is derived from an EMBL/GenBank/DDBJ whole genome shotgun (WGS) entry which is preliminary data.</text>
</comment>
<dbReference type="GO" id="GO:0004356">
    <property type="term" value="F:glutamine synthetase activity"/>
    <property type="evidence" value="ECO:0007669"/>
    <property type="project" value="InterPro"/>
</dbReference>
<dbReference type="SUPFAM" id="SSF54368">
    <property type="entry name" value="Glutamine synthetase, N-terminal domain"/>
    <property type="match status" value="1"/>
</dbReference>
<dbReference type="InterPro" id="IPR036651">
    <property type="entry name" value="Gln_synt_N_sf"/>
</dbReference>
<gene>
    <name evidence="10" type="ORF">FE810_16430</name>
</gene>
<dbReference type="PROSITE" id="PS51987">
    <property type="entry name" value="GS_CATALYTIC"/>
    <property type="match status" value="1"/>
</dbReference>
<evidence type="ECO:0000256" key="2">
    <source>
        <dbReference type="ARBA" id="ARBA00009897"/>
    </source>
</evidence>
<keyword evidence="4" id="KW-0547">Nucleotide-binding</keyword>
<dbReference type="OrthoDB" id="9789509at2"/>